<keyword evidence="3 8" id="KW-0812">Transmembrane</keyword>
<sequence length="277" mass="29249" precursor="true">MGLLLLAGMLSASLSPAAFAQEGAEPAPAAAPAPAPAPAEAAPAASEEAPKQEDSMLMWLIKTSGWIGAIILALSIYFVTVVVQTFLDLWSEEESTKLVLESCDGLLKSRDFAGMYKLVKEEDSMVGKTLTAGLTEMQYSLDDAREAVDRVSDAQTMRLEKKISMLAVIGSLGPMIGLLGTLKGMIHSFSAIATSGTQLKPDQVAHGISEALVLTFEGVGLSVPAIFFFAYFRNRIFTLSDDTALAVHDFLRRVHTALKAKPAAGAAPAAMPTSVTS</sequence>
<evidence type="ECO:0000313" key="11">
    <source>
        <dbReference type="EMBL" id="QDT53777.1"/>
    </source>
</evidence>
<feature type="domain" description="MotA/TolQ/ExbB proton channel" evidence="10">
    <location>
        <begin position="123"/>
        <end position="240"/>
    </location>
</feature>
<feature type="transmembrane region" description="Helical" evidence="8">
    <location>
        <begin position="66"/>
        <end position="87"/>
    </location>
</feature>
<proteinExistence type="inferred from homology"/>
<dbReference type="PANTHER" id="PTHR30625">
    <property type="entry name" value="PROTEIN TOLQ"/>
    <property type="match status" value="1"/>
</dbReference>
<keyword evidence="4 8" id="KW-1133">Transmembrane helix</keyword>
<keyword evidence="2" id="KW-1003">Cell membrane</keyword>
<evidence type="ECO:0000256" key="5">
    <source>
        <dbReference type="ARBA" id="ARBA00023136"/>
    </source>
</evidence>
<feature type="transmembrane region" description="Helical" evidence="8">
    <location>
        <begin position="163"/>
        <end position="182"/>
    </location>
</feature>
<dbReference type="InterPro" id="IPR050790">
    <property type="entry name" value="ExbB/TolQ_transport"/>
</dbReference>
<evidence type="ECO:0000256" key="3">
    <source>
        <dbReference type="ARBA" id="ARBA00022692"/>
    </source>
</evidence>
<dbReference type="InterPro" id="IPR002898">
    <property type="entry name" value="MotA_ExbB_proton_chnl"/>
</dbReference>
<evidence type="ECO:0000256" key="1">
    <source>
        <dbReference type="ARBA" id="ARBA00004651"/>
    </source>
</evidence>
<evidence type="ECO:0000256" key="9">
    <source>
        <dbReference type="SAM" id="SignalP"/>
    </source>
</evidence>
<feature type="compositionally biased region" description="Low complexity" evidence="7">
    <location>
        <begin position="38"/>
        <end position="47"/>
    </location>
</feature>
<dbReference type="Proteomes" id="UP000315700">
    <property type="component" value="Chromosome"/>
</dbReference>
<dbReference type="GO" id="GO:0005886">
    <property type="term" value="C:plasma membrane"/>
    <property type="evidence" value="ECO:0007669"/>
    <property type="project" value="UniProtKB-SubCell"/>
</dbReference>
<dbReference type="Pfam" id="PF01618">
    <property type="entry name" value="MotA_ExbB"/>
    <property type="match status" value="1"/>
</dbReference>
<keyword evidence="12" id="KW-1185">Reference proteome</keyword>
<keyword evidence="6" id="KW-0813">Transport</keyword>
<dbReference type="KEGG" id="ccos:Pan44_18000"/>
<dbReference type="EMBL" id="CP036271">
    <property type="protein sequence ID" value="QDT53777.1"/>
    <property type="molecule type" value="Genomic_DNA"/>
</dbReference>
<accession>A0A517SCC1</accession>
<keyword evidence="6" id="KW-0653">Protein transport</keyword>
<dbReference type="AlphaFoldDB" id="A0A517SCC1"/>
<comment type="similarity">
    <text evidence="6">Belongs to the exbB/tolQ family.</text>
</comment>
<comment type="subcellular location">
    <subcellularLocation>
        <location evidence="1">Cell membrane</location>
        <topology evidence="1">Multi-pass membrane protein</topology>
    </subcellularLocation>
    <subcellularLocation>
        <location evidence="6">Membrane</location>
        <topology evidence="6">Multi-pass membrane protein</topology>
    </subcellularLocation>
</comment>
<gene>
    <name evidence="11" type="primary">exbB_1</name>
    <name evidence="11" type="ORF">Pan44_18000</name>
</gene>
<evidence type="ECO:0000313" key="12">
    <source>
        <dbReference type="Proteomes" id="UP000315700"/>
    </source>
</evidence>
<organism evidence="11 12">
    <name type="scientific">Caulifigura coniformis</name>
    <dbReference type="NCBI Taxonomy" id="2527983"/>
    <lineage>
        <taxon>Bacteria</taxon>
        <taxon>Pseudomonadati</taxon>
        <taxon>Planctomycetota</taxon>
        <taxon>Planctomycetia</taxon>
        <taxon>Planctomycetales</taxon>
        <taxon>Planctomycetaceae</taxon>
        <taxon>Caulifigura</taxon>
    </lineage>
</organism>
<keyword evidence="9" id="KW-0732">Signal</keyword>
<evidence type="ECO:0000259" key="10">
    <source>
        <dbReference type="Pfam" id="PF01618"/>
    </source>
</evidence>
<dbReference type="GO" id="GO:0017038">
    <property type="term" value="P:protein import"/>
    <property type="evidence" value="ECO:0007669"/>
    <property type="project" value="TreeGrafter"/>
</dbReference>
<dbReference type="InParanoid" id="A0A517SCC1"/>
<feature type="transmembrane region" description="Helical" evidence="8">
    <location>
        <begin position="211"/>
        <end position="232"/>
    </location>
</feature>
<feature type="chain" id="PRO_5021770361" evidence="9">
    <location>
        <begin position="21"/>
        <end position="277"/>
    </location>
</feature>
<feature type="region of interest" description="Disordered" evidence="7">
    <location>
        <begin position="25"/>
        <end position="48"/>
    </location>
</feature>
<feature type="signal peptide" evidence="9">
    <location>
        <begin position="1"/>
        <end position="20"/>
    </location>
</feature>
<dbReference type="PANTHER" id="PTHR30625:SF17">
    <property type="entry name" value="TOLQ-RELATED"/>
    <property type="match status" value="1"/>
</dbReference>
<evidence type="ECO:0000256" key="2">
    <source>
        <dbReference type="ARBA" id="ARBA00022475"/>
    </source>
</evidence>
<evidence type="ECO:0000256" key="4">
    <source>
        <dbReference type="ARBA" id="ARBA00022989"/>
    </source>
</evidence>
<evidence type="ECO:0000256" key="7">
    <source>
        <dbReference type="SAM" id="MobiDB-lite"/>
    </source>
</evidence>
<evidence type="ECO:0000256" key="6">
    <source>
        <dbReference type="RuleBase" id="RU004057"/>
    </source>
</evidence>
<name>A0A517SCC1_9PLAN</name>
<keyword evidence="5 8" id="KW-0472">Membrane</keyword>
<reference evidence="11 12" key="1">
    <citation type="submission" date="2019-02" db="EMBL/GenBank/DDBJ databases">
        <title>Deep-cultivation of Planctomycetes and their phenomic and genomic characterization uncovers novel biology.</title>
        <authorList>
            <person name="Wiegand S."/>
            <person name="Jogler M."/>
            <person name="Boedeker C."/>
            <person name="Pinto D."/>
            <person name="Vollmers J."/>
            <person name="Rivas-Marin E."/>
            <person name="Kohn T."/>
            <person name="Peeters S.H."/>
            <person name="Heuer A."/>
            <person name="Rast P."/>
            <person name="Oberbeckmann S."/>
            <person name="Bunk B."/>
            <person name="Jeske O."/>
            <person name="Meyerdierks A."/>
            <person name="Storesund J.E."/>
            <person name="Kallscheuer N."/>
            <person name="Luecker S."/>
            <person name="Lage O.M."/>
            <person name="Pohl T."/>
            <person name="Merkel B.J."/>
            <person name="Hornburger P."/>
            <person name="Mueller R.-W."/>
            <person name="Bruemmer F."/>
            <person name="Labrenz M."/>
            <person name="Spormann A.M."/>
            <person name="Op den Camp H."/>
            <person name="Overmann J."/>
            <person name="Amann R."/>
            <person name="Jetten M.S.M."/>
            <person name="Mascher T."/>
            <person name="Medema M.H."/>
            <person name="Devos D.P."/>
            <person name="Kaster A.-K."/>
            <person name="Ovreas L."/>
            <person name="Rohde M."/>
            <person name="Galperin M.Y."/>
            <person name="Jogler C."/>
        </authorList>
    </citation>
    <scope>NUCLEOTIDE SEQUENCE [LARGE SCALE GENOMIC DNA]</scope>
    <source>
        <strain evidence="11 12">Pan44</strain>
    </source>
</reference>
<protein>
    <submittedName>
        <fullName evidence="11">Biopolymer transport protein ExbB</fullName>
    </submittedName>
</protein>
<evidence type="ECO:0000256" key="8">
    <source>
        <dbReference type="SAM" id="Phobius"/>
    </source>
</evidence>